<dbReference type="RefSeq" id="WP_242147955.1">
    <property type="nucleotide sequence ID" value="NZ_CP093379.1"/>
</dbReference>
<dbReference type="PANTHER" id="PTHR43792:SF9">
    <property type="entry name" value="RIBOSOMAL-PROTEIN-ALANINE ACETYLTRANSFERASE"/>
    <property type="match status" value="1"/>
</dbReference>
<dbReference type="Pfam" id="PF13302">
    <property type="entry name" value="Acetyltransf_3"/>
    <property type="match status" value="1"/>
</dbReference>
<proteinExistence type="predicted"/>
<sequence length="183" mass="21143">MGNMPKLETERLVLRPLVLDDALRIFHNFSQDCVTEFYDLATFTQIEEAIDLIKIWNQRTASGEGLRWAIAYKTSPEFLIGTCGFHNFSKENNRAEIGYELSPEEWGKGLMTEAIQGIIAYGFETLKLHRIEAFIDPLNHASRALLHKNGMQTEGILRDYFFEKERFVDAEMLSILKSEYQVD</sequence>
<reference evidence="2 3" key="1">
    <citation type="submission" date="2022-03" db="EMBL/GenBank/DDBJ databases">
        <title>Ignatzschineria rhizosphaerae HR5S32.</title>
        <authorList>
            <person name="Sun J.Q."/>
            <person name="Feng J.Y."/>
        </authorList>
    </citation>
    <scope>NUCLEOTIDE SEQUENCE [LARGE SCALE GENOMIC DNA]</scope>
    <source>
        <strain evidence="2 3">HR5S32</strain>
    </source>
</reference>
<evidence type="ECO:0000313" key="2">
    <source>
        <dbReference type="EMBL" id="UNM95573.1"/>
    </source>
</evidence>
<gene>
    <name evidence="2" type="ORF">MMG00_10125</name>
</gene>
<protein>
    <submittedName>
        <fullName evidence="2">GNAT family N-acetyltransferase</fullName>
    </submittedName>
</protein>
<name>A0ABY3WY75_9GAMM</name>
<evidence type="ECO:0000259" key="1">
    <source>
        <dbReference type="PROSITE" id="PS51186"/>
    </source>
</evidence>
<accession>A0ABY3WY75</accession>
<evidence type="ECO:0000313" key="3">
    <source>
        <dbReference type="Proteomes" id="UP000829542"/>
    </source>
</evidence>
<dbReference type="InterPro" id="IPR051531">
    <property type="entry name" value="N-acetyltransferase"/>
</dbReference>
<dbReference type="SUPFAM" id="SSF55729">
    <property type="entry name" value="Acyl-CoA N-acyltransferases (Nat)"/>
    <property type="match status" value="1"/>
</dbReference>
<organism evidence="2 3">
    <name type="scientific">Ignatzschineria rhizosphaerae</name>
    <dbReference type="NCBI Taxonomy" id="2923279"/>
    <lineage>
        <taxon>Bacteria</taxon>
        <taxon>Pseudomonadati</taxon>
        <taxon>Pseudomonadota</taxon>
        <taxon>Gammaproteobacteria</taxon>
        <taxon>Cardiobacteriales</taxon>
        <taxon>Ignatzschineriaceae</taxon>
        <taxon>Ignatzschineria</taxon>
    </lineage>
</organism>
<dbReference type="EMBL" id="CP093379">
    <property type="protein sequence ID" value="UNM95573.1"/>
    <property type="molecule type" value="Genomic_DNA"/>
</dbReference>
<feature type="domain" description="N-acetyltransferase" evidence="1">
    <location>
        <begin position="12"/>
        <end position="169"/>
    </location>
</feature>
<dbReference type="Proteomes" id="UP000829542">
    <property type="component" value="Chromosome"/>
</dbReference>
<dbReference type="PROSITE" id="PS51186">
    <property type="entry name" value="GNAT"/>
    <property type="match status" value="1"/>
</dbReference>
<dbReference type="InterPro" id="IPR016181">
    <property type="entry name" value="Acyl_CoA_acyltransferase"/>
</dbReference>
<dbReference type="InterPro" id="IPR000182">
    <property type="entry name" value="GNAT_dom"/>
</dbReference>
<keyword evidence="3" id="KW-1185">Reference proteome</keyword>
<dbReference type="PANTHER" id="PTHR43792">
    <property type="entry name" value="GNAT FAMILY, PUTATIVE (AFU_ORTHOLOGUE AFUA_3G00765)-RELATED-RELATED"/>
    <property type="match status" value="1"/>
</dbReference>
<dbReference type="Gene3D" id="3.40.630.30">
    <property type="match status" value="1"/>
</dbReference>